<name>A0ABX1B656_9ACTN</name>
<feature type="transmembrane region" description="Helical" evidence="9">
    <location>
        <begin position="6"/>
        <end position="25"/>
    </location>
</feature>
<feature type="transmembrane region" description="Helical" evidence="9">
    <location>
        <begin position="68"/>
        <end position="87"/>
    </location>
</feature>
<dbReference type="Pfam" id="PF02518">
    <property type="entry name" value="HATPase_c"/>
    <property type="match status" value="1"/>
</dbReference>
<keyword evidence="14" id="KW-1185">Reference proteome</keyword>
<proteinExistence type="predicted"/>
<dbReference type="RefSeq" id="WP_168011314.1">
    <property type="nucleotide sequence ID" value="NZ_JAATEP010000014.1"/>
</dbReference>
<evidence type="ECO:0000259" key="11">
    <source>
        <dbReference type="Pfam" id="PF07730"/>
    </source>
</evidence>
<dbReference type="Pfam" id="PF07730">
    <property type="entry name" value="HisKA_3"/>
    <property type="match status" value="1"/>
</dbReference>
<dbReference type="InterPro" id="IPR055558">
    <property type="entry name" value="DUF7134"/>
</dbReference>
<feature type="domain" description="Signal transduction histidine kinase subgroup 3 dimerisation and phosphoacceptor" evidence="11">
    <location>
        <begin position="171"/>
        <end position="234"/>
    </location>
</feature>
<evidence type="ECO:0000313" key="14">
    <source>
        <dbReference type="Proteomes" id="UP000696294"/>
    </source>
</evidence>
<dbReference type="Gene3D" id="3.30.565.10">
    <property type="entry name" value="Histidine kinase-like ATPase, C-terminal domain"/>
    <property type="match status" value="1"/>
</dbReference>
<protein>
    <recommendedName>
        <fullName evidence="2">histidine kinase</fullName>
        <ecNumber evidence="2">2.7.13.3</ecNumber>
    </recommendedName>
</protein>
<evidence type="ECO:0000256" key="3">
    <source>
        <dbReference type="ARBA" id="ARBA00022553"/>
    </source>
</evidence>
<keyword evidence="4" id="KW-0808">Transferase</keyword>
<dbReference type="InterPro" id="IPR011712">
    <property type="entry name" value="Sig_transdc_His_kin_sub3_dim/P"/>
</dbReference>
<evidence type="ECO:0000256" key="2">
    <source>
        <dbReference type="ARBA" id="ARBA00012438"/>
    </source>
</evidence>
<gene>
    <name evidence="13" type="ORF">HCN51_21630</name>
</gene>
<keyword evidence="5" id="KW-0547">Nucleotide-binding</keyword>
<keyword evidence="7" id="KW-0067">ATP-binding</keyword>
<evidence type="ECO:0000313" key="13">
    <source>
        <dbReference type="EMBL" id="NJP92030.1"/>
    </source>
</evidence>
<keyword evidence="9" id="KW-1133">Transmembrane helix</keyword>
<feature type="domain" description="DUF7134" evidence="12">
    <location>
        <begin position="8"/>
        <end position="148"/>
    </location>
</feature>
<dbReference type="CDD" id="cd16917">
    <property type="entry name" value="HATPase_UhpB-NarQ-NarX-like"/>
    <property type="match status" value="1"/>
</dbReference>
<evidence type="ECO:0000256" key="5">
    <source>
        <dbReference type="ARBA" id="ARBA00022741"/>
    </source>
</evidence>
<keyword evidence="3" id="KW-0597">Phosphoprotein</keyword>
<dbReference type="EMBL" id="JAATEP010000014">
    <property type="protein sequence ID" value="NJP92030.1"/>
    <property type="molecule type" value="Genomic_DNA"/>
</dbReference>
<dbReference type="PANTHER" id="PTHR24421:SF10">
    <property type="entry name" value="NITRATE_NITRITE SENSOR PROTEIN NARQ"/>
    <property type="match status" value="1"/>
</dbReference>
<keyword evidence="6" id="KW-0418">Kinase</keyword>
<dbReference type="Proteomes" id="UP000696294">
    <property type="component" value="Unassembled WGS sequence"/>
</dbReference>
<dbReference type="InterPro" id="IPR003594">
    <property type="entry name" value="HATPase_dom"/>
</dbReference>
<organism evidence="13 14">
    <name type="scientific">Nonomuraea composti</name>
    <dbReference type="NCBI Taxonomy" id="2720023"/>
    <lineage>
        <taxon>Bacteria</taxon>
        <taxon>Bacillati</taxon>
        <taxon>Actinomycetota</taxon>
        <taxon>Actinomycetes</taxon>
        <taxon>Streptosporangiales</taxon>
        <taxon>Streptosporangiaceae</taxon>
        <taxon>Nonomuraea</taxon>
    </lineage>
</organism>
<feature type="domain" description="Histidine kinase/HSP90-like ATPase" evidence="10">
    <location>
        <begin position="286"/>
        <end position="389"/>
    </location>
</feature>
<evidence type="ECO:0000256" key="6">
    <source>
        <dbReference type="ARBA" id="ARBA00022777"/>
    </source>
</evidence>
<reference evidence="13 14" key="1">
    <citation type="submission" date="2020-03" db="EMBL/GenBank/DDBJ databases">
        <title>WGS of actinomycetes isolated from Thailand.</title>
        <authorList>
            <person name="Thawai C."/>
        </authorList>
    </citation>
    <scope>NUCLEOTIDE SEQUENCE [LARGE SCALE GENOMIC DNA]</scope>
    <source>
        <strain evidence="13 14">FMUSA5-5</strain>
    </source>
</reference>
<keyword evidence="9" id="KW-0472">Membrane</keyword>
<evidence type="ECO:0000256" key="9">
    <source>
        <dbReference type="SAM" id="Phobius"/>
    </source>
</evidence>
<evidence type="ECO:0000259" key="10">
    <source>
        <dbReference type="Pfam" id="PF02518"/>
    </source>
</evidence>
<feature type="transmembrane region" description="Helical" evidence="9">
    <location>
        <begin position="32"/>
        <end position="48"/>
    </location>
</feature>
<dbReference type="Gene3D" id="1.20.5.1930">
    <property type="match status" value="1"/>
</dbReference>
<accession>A0ABX1B656</accession>
<evidence type="ECO:0000256" key="4">
    <source>
        <dbReference type="ARBA" id="ARBA00022679"/>
    </source>
</evidence>
<sequence>MRALPILLQDVLLAVAVTALDVVLFSTPTAPSAGRGLYVAAAVAILMWRRRSPVVVFGLTWLHNVLQFLVPGTTPLLSLMLALFTVASRTNRNTAVAALALSFTAGVAASVGEYARLSEPSPLALIAMPTYYFLWFAGVWVTGRWARLSRLRIDELDYRRRAEAFQAVIDERMRIARELHDVVAHSVTMMLLRSANAQRVLASDPPQAGRMLAQVDDFGQQTMSQLRDLLTVLRIDEAGDDGSAAGTARPGVDDLKRLLEGVRQAGLSITHDLAADLGRIDPDVSLAAYRIVQEALTNVTKHVGSDAHAHVELARIEDRLRVEVRNDVGEGNAAAGPASPAGSSTDLSAGLSTGHGLIGLRERAAAVGGTLDAGPTPTGGFLVRALLPAKGRPARPA</sequence>
<evidence type="ECO:0000256" key="8">
    <source>
        <dbReference type="ARBA" id="ARBA00023012"/>
    </source>
</evidence>
<feature type="transmembrane region" description="Helical" evidence="9">
    <location>
        <begin position="94"/>
        <end position="111"/>
    </location>
</feature>
<evidence type="ECO:0000259" key="12">
    <source>
        <dbReference type="Pfam" id="PF23539"/>
    </source>
</evidence>
<keyword evidence="9" id="KW-0812">Transmembrane</keyword>
<dbReference type="InterPro" id="IPR050482">
    <property type="entry name" value="Sensor_HK_TwoCompSys"/>
</dbReference>
<feature type="transmembrane region" description="Helical" evidence="9">
    <location>
        <begin position="123"/>
        <end position="143"/>
    </location>
</feature>
<evidence type="ECO:0000256" key="7">
    <source>
        <dbReference type="ARBA" id="ARBA00022840"/>
    </source>
</evidence>
<keyword evidence="8" id="KW-0902">Two-component regulatory system</keyword>
<comment type="catalytic activity">
    <reaction evidence="1">
        <text>ATP + protein L-histidine = ADP + protein N-phospho-L-histidine.</text>
        <dbReference type="EC" id="2.7.13.3"/>
    </reaction>
</comment>
<dbReference type="SUPFAM" id="SSF55874">
    <property type="entry name" value="ATPase domain of HSP90 chaperone/DNA topoisomerase II/histidine kinase"/>
    <property type="match status" value="1"/>
</dbReference>
<dbReference type="Pfam" id="PF23539">
    <property type="entry name" value="DUF7134"/>
    <property type="match status" value="1"/>
</dbReference>
<dbReference type="EC" id="2.7.13.3" evidence="2"/>
<dbReference type="PANTHER" id="PTHR24421">
    <property type="entry name" value="NITRATE/NITRITE SENSOR PROTEIN NARX-RELATED"/>
    <property type="match status" value="1"/>
</dbReference>
<evidence type="ECO:0000256" key="1">
    <source>
        <dbReference type="ARBA" id="ARBA00000085"/>
    </source>
</evidence>
<dbReference type="InterPro" id="IPR036890">
    <property type="entry name" value="HATPase_C_sf"/>
</dbReference>
<comment type="caution">
    <text evidence="13">The sequence shown here is derived from an EMBL/GenBank/DDBJ whole genome shotgun (WGS) entry which is preliminary data.</text>
</comment>